<protein>
    <recommendedName>
        <fullName evidence="4">EamA domain-containing protein</fullName>
    </recommendedName>
</protein>
<feature type="transmembrane region" description="Helical" evidence="2">
    <location>
        <begin position="234"/>
        <end position="253"/>
    </location>
</feature>
<dbReference type="AlphaFoldDB" id="A0A7S3LF80"/>
<feature type="transmembrane region" description="Helical" evidence="2">
    <location>
        <begin position="374"/>
        <end position="394"/>
    </location>
</feature>
<keyword evidence="2" id="KW-1133">Transmembrane helix</keyword>
<dbReference type="EMBL" id="HBIM01023229">
    <property type="protein sequence ID" value="CAE0420424.1"/>
    <property type="molecule type" value="Transcribed_RNA"/>
</dbReference>
<gene>
    <name evidence="3" type="ORF">ACOF00016_LOCUS17187</name>
</gene>
<organism evidence="3">
    <name type="scientific">Amphora coffeiformis</name>
    <dbReference type="NCBI Taxonomy" id="265554"/>
    <lineage>
        <taxon>Eukaryota</taxon>
        <taxon>Sar</taxon>
        <taxon>Stramenopiles</taxon>
        <taxon>Ochrophyta</taxon>
        <taxon>Bacillariophyta</taxon>
        <taxon>Bacillariophyceae</taxon>
        <taxon>Bacillariophycidae</taxon>
        <taxon>Thalassiophysales</taxon>
        <taxon>Catenulaceae</taxon>
        <taxon>Amphora</taxon>
    </lineage>
</organism>
<feature type="transmembrane region" description="Helical" evidence="2">
    <location>
        <begin position="124"/>
        <end position="144"/>
    </location>
</feature>
<name>A0A7S3LF80_9STRA</name>
<feature type="region of interest" description="Disordered" evidence="1">
    <location>
        <begin position="74"/>
        <end position="97"/>
    </location>
</feature>
<feature type="region of interest" description="Disordered" evidence="1">
    <location>
        <begin position="1"/>
        <end position="24"/>
    </location>
</feature>
<feature type="transmembrane region" description="Helical" evidence="2">
    <location>
        <begin position="339"/>
        <end position="362"/>
    </location>
</feature>
<feature type="transmembrane region" description="Helical" evidence="2">
    <location>
        <begin position="156"/>
        <end position="182"/>
    </location>
</feature>
<feature type="transmembrane region" description="Helical" evidence="2">
    <location>
        <begin position="260"/>
        <end position="278"/>
    </location>
</feature>
<evidence type="ECO:0008006" key="4">
    <source>
        <dbReference type="Google" id="ProtNLM"/>
    </source>
</evidence>
<sequence>MTNTSKGPAIHYDSDDEDDDHGHFHATLLAQNGNSSRRNSYLAQSWRAVESAAMRIPAATETAGSHSFASRLAGTTSSIRASPKPPKHPNQRAAVTGETTALLQKIESTGNDDEQRSEPPPPPLLNWIGLALLCALAYALYNIFIKKGSASIHPILGGVILQFVAAFLGAALLGLILIFPAADEEDENGTSKGRSKIHMETPGILWAMAAGAWVGIAEITSFIVSGLGVPATQFIPINIGGSVAIGSVLGVVLLGETVMLHGWSGVVLLIAGIALVATDPGTKMEEGGGGPEAELDIISVSTDTPPPLYVWIGPALFCALAYALYNICIKKGSAYINPIVGAVILQFVAALLGTILLLVEWFGMGSTPYYSGAGLLWAALAGVAVGTAELLSFGVSGMGVPASQSIPILIGGSVGFGSVLGIVMLGEELLVQGWSGVVILMAGIALVATDLGEKVEGH</sequence>
<evidence type="ECO:0000256" key="2">
    <source>
        <dbReference type="SAM" id="Phobius"/>
    </source>
</evidence>
<keyword evidence="2" id="KW-0812">Transmembrane</keyword>
<proteinExistence type="predicted"/>
<feature type="transmembrane region" description="Helical" evidence="2">
    <location>
        <begin position="203"/>
        <end position="228"/>
    </location>
</feature>
<feature type="transmembrane region" description="Helical" evidence="2">
    <location>
        <begin position="406"/>
        <end position="425"/>
    </location>
</feature>
<evidence type="ECO:0000313" key="3">
    <source>
        <dbReference type="EMBL" id="CAE0420424.1"/>
    </source>
</evidence>
<evidence type="ECO:0000256" key="1">
    <source>
        <dbReference type="SAM" id="MobiDB-lite"/>
    </source>
</evidence>
<feature type="transmembrane region" description="Helical" evidence="2">
    <location>
        <begin position="431"/>
        <end position="452"/>
    </location>
</feature>
<feature type="transmembrane region" description="Helical" evidence="2">
    <location>
        <begin position="308"/>
        <end position="327"/>
    </location>
</feature>
<accession>A0A7S3LF80</accession>
<dbReference type="SUPFAM" id="SSF103481">
    <property type="entry name" value="Multidrug resistance efflux transporter EmrE"/>
    <property type="match status" value="1"/>
</dbReference>
<reference evidence="3" key="1">
    <citation type="submission" date="2021-01" db="EMBL/GenBank/DDBJ databases">
        <authorList>
            <person name="Corre E."/>
            <person name="Pelletier E."/>
            <person name="Niang G."/>
            <person name="Scheremetjew M."/>
            <person name="Finn R."/>
            <person name="Kale V."/>
            <person name="Holt S."/>
            <person name="Cochrane G."/>
            <person name="Meng A."/>
            <person name="Brown T."/>
            <person name="Cohen L."/>
        </authorList>
    </citation>
    <scope>NUCLEOTIDE SEQUENCE</scope>
    <source>
        <strain evidence="3">CCMP127</strain>
    </source>
</reference>
<dbReference type="InterPro" id="IPR037185">
    <property type="entry name" value="EmrE-like"/>
</dbReference>
<keyword evidence="2" id="KW-0472">Membrane</keyword>